<organism evidence="5 6">
    <name type="scientific">Marinobacterium aestuarii</name>
    <dbReference type="NCBI Taxonomy" id="1821621"/>
    <lineage>
        <taxon>Bacteria</taxon>
        <taxon>Pseudomonadati</taxon>
        <taxon>Pseudomonadota</taxon>
        <taxon>Gammaproteobacteria</taxon>
        <taxon>Oceanospirillales</taxon>
        <taxon>Oceanospirillaceae</taxon>
        <taxon>Marinobacterium</taxon>
    </lineage>
</organism>
<dbReference type="STRING" id="1821621.A8C75_05690"/>
<dbReference type="RefSeq" id="WP_067379312.1">
    <property type="nucleotide sequence ID" value="NZ_CP015839.1"/>
</dbReference>
<dbReference type="InterPro" id="IPR028082">
    <property type="entry name" value="Peripla_BP_I"/>
</dbReference>
<evidence type="ECO:0000259" key="4">
    <source>
        <dbReference type="PROSITE" id="PS50932"/>
    </source>
</evidence>
<dbReference type="Gene3D" id="1.10.260.40">
    <property type="entry name" value="lambda repressor-like DNA-binding domains"/>
    <property type="match status" value="1"/>
</dbReference>
<evidence type="ECO:0000256" key="3">
    <source>
        <dbReference type="ARBA" id="ARBA00023163"/>
    </source>
</evidence>
<dbReference type="PROSITE" id="PS50932">
    <property type="entry name" value="HTH_LACI_2"/>
    <property type="match status" value="1"/>
</dbReference>
<accession>A0A1A9EWL8</accession>
<name>A0A1A9EWL8_9GAMM</name>
<dbReference type="PROSITE" id="PS00356">
    <property type="entry name" value="HTH_LACI_1"/>
    <property type="match status" value="1"/>
</dbReference>
<sequence>MTTRQSQPGSRSKGRVTLSDVARMSGVSAMTVSRALNEPQRVSEQVRERVEQAIDALGYIPNRAARSLAGSRSHTIAVVIPSVSNAVFNNVIRGIYDVCAPAGYEMLMGNTYYSVQQESSLISKFLTHHPDGMIVTGLDMADSTRRQLEAAAIPLVQIMEVGTSAPLDMSVGISHSEAGGAMARYMLERGYRRIGVLGAQMDYRSQRRIQGFIDVLAEAGLADVKRVLTTAEPSTVRLGGQLLADLLLANPDLDAVFCCNDDLAYGAIYECQRRQIRVPQQLAIAGFNDLEGSACINPSLTSIQTPLYDIGKTAAQMLMRRLAGEVLQQTVVDLGFRLQARDSA</sequence>
<dbReference type="Gene3D" id="3.40.50.2300">
    <property type="match status" value="2"/>
</dbReference>
<dbReference type="PANTHER" id="PTHR30146:SF2">
    <property type="entry name" value="HTH-TYPE TRANSCRIPTIONAL REGULATOR GNTR"/>
    <property type="match status" value="1"/>
</dbReference>
<dbReference type="Proteomes" id="UP000078070">
    <property type="component" value="Chromosome"/>
</dbReference>
<dbReference type="Pfam" id="PF00356">
    <property type="entry name" value="LacI"/>
    <property type="match status" value="1"/>
</dbReference>
<reference evidence="6" key="1">
    <citation type="submission" date="2016-05" db="EMBL/GenBank/DDBJ databases">
        <authorList>
            <person name="Baek K."/>
            <person name="Yang S.-J."/>
        </authorList>
    </citation>
    <scope>NUCLEOTIDE SEQUENCE [LARGE SCALE GENOMIC DNA]</scope>
    <source>
        <strain evidence="6">ST58-10</strain>
    </source>
</reference>
<evidence type="ECO:0000256" key="1">
    <source>
        <dbReference type="ARBA" id="ARBA00023015"/>
    </source>
</evidence>
<gene>
    <name evidence="5" type="ORF">A8C75_05690</name>
</gene>
<dbReference type="GO" id="GO:0003700">
    <property type="term" value="F:DNA-binding transcription factor activity"/>
    <property type="evidence" value="ECO:0007669"/>
    <property type="project" value="TreeGrafter"/>
</dbReference>
<reference evidence="5 6" key="2">
    <citation type="journal article" date="2018" name="Int. J. Syst. Evol. Microbiol.">
        <title>Marinobacterium aestuarii sp. nov., a benzene-degrading marine bacterium isolated from estuary sediment.</title>
        <authorList>
            <person name="Bae S.S."/>
            <person name="Jung J."/>
            <person name="Chung D."/>
            <person name="Baek K."/>
        </authorList>
    </citation>
    <scope>NUCLEOTIDE SEQUENCE [LARGE SCALE GENOMIC DNA]</scope>
    <source>
        <strain evidence="5 6">ST58-10</strain>
    </source>
</reference>
<dbReference type="InterPro" id="IPR000843">
    <property type="entry name" value="HTH_LacI"/>
</dbReference>
<dbReference type="AlphaFoldDB" id="A0A1A9EWL8"/>
<keyword evidence="6" id="KW-1185">Reference proteome</keyword>
<dbReference type="InterPro" id="IPR046335">
    <property type="entry name" value="LacI/GalR-like_sensor"/>
</dbReference>
<dbReference type="CDD" id="cd01392">
    <property type="entry name" value="HTH_LacI"/>
    <property type="match status" value="1"/>
</dbReference>
<dbReference type="CDD" id="cd01575">
    <property type="entry name" value="PBP1_GntR"/>
    <property type="match status" value="1"/>
</dbReference>
<dbReference type="KEGG" id="mars:A8C75_05690"/>
<dbReference type="SMART" id="SM00354">
    <property type="entry name" value="HTH_LACI"/>
    <property type="match status" value="1"/>
</dbReference>
<evidence type="ECO:0000313" key="6">
    <source>
        <dbReference type="Proteomes" id="UP000078070"/>
    </source>
</evidence>
<dbReference type="InterPro" id="IPR010982">
    <property type="entry name" value="Lambda_DNA-bd_dom_sf"/>
</dbReference>
<dbReference type="SUPFAM" id="SSF53822">
    <property type="entry name" value="Periplasmic binding protein-like I"/>
    <property type="match status" value="1"/>
</dbReference>
<dbReference type="PANTHER" id="PTHR30146">
    <property type="entry name" value="LACI-RELATED TRANSCRIPTIONAL REPRESSOR"/>
    <property type="match status" value="1"/>
</dbReference>
<feature type="domain" description="HTH lacI-type" evidence="4">
    <location>
        <begin position="16"/>
        <end position="70"/>
    </location>
</feature>
<dbReference type="SUPFAM" id="SSF47413">
    <property type="entry name" value="lambda repressor-like DNA-binding domains"/>
    <property type="match status" value="1"/>
</dbReference>
<keyword evidence="3" id="KW-0804">Transcription</keyword>
<dbReference type="GO" id="GO:0000976">
    <property type="term" value="F:transcription cis-regulatory region binding"/>
    <property type="evidence" value="ECO:0007669"/>
    <property type="project" value="TreeGrafter"/>
</dbReference>
<keyword evidence="1" id="KW-0805">Transcription regulation</keyword>
<dbReference type="EMBL" id="CP015839">
    <property type="protein sequence ID" value="ANG62031.1"/>
    <property type="molecule type" value="Genomic_DNA"/>
</dbReference>
<evidence type="ECO:0000313" key="5">
    <source>
        <dbReference type="EMBL" id="ANG62031.1"/>
    </source>
</evidence>
<proteinExistence type="predicted"/>
<dbReference type="Pfam" id="PF13377">
    <property type="entry name" value="Peripla_BP_3"/>
    <property type="match status" value="1"/>
</dbReference>
<dbReference type="OrthoDB" id="5681588at2"/>
<evidence type="ECO:0000256" key="2">
    <source>
        <dbReference type="ARBA" id="ARBA00023125"/>
    </source>
</evidence>
<protein>
    <submittedName>
        <fullName evidence="5">Transcriptional regulator</fullName>
    </submittedName>
</protein>
<keyword evidence="2" id="KW-0238">DNA-binding</keyword>